<evidence type="ECO:0000313" key="12">
    <source>
        <dbReference type="Proteomes" id="UP001320122"/>
    </source>
</evidence>
<dbReference type="Pfam" id="PF02264">
    <property type="entry name" value="LamB"/>
    <property type="match status" value="1"/>
</dbReference>
<dbReference type="CDD" id="cd01346">
    <property type="entry name" value="Maltoporin-like"/>
    <property type="match status" value="1"/>
</dbReference>
<dbReference type="NCBIfam" id="NF006860">
    <property type="entry name" value="PRK09360.1"/>
    <property type="match status" value="1"/>
</dbReference>
<reference evidence="11 12" key="1">
    <citation type="journal article" date="2021" name="Front. Microbiol.">
        <title>Aerobic Denitrification and Heterotrophic Sulfur Oxidation in the Genus Halomonas Revealed by Six Novel Species Characterizations and Genome-Based Analysis.</title>
        <authorList>
            <person name="Wang L."/>
            <person name="Shao Z."/>
        </authorList>
    </citation>
    <scope>NUCLEOTIDE SEQUENCE [LARGE SCALE GENOMIC DNA]</scope>
    <source>
        <strain evidence="11 12">MCCC 1A11036</strain>
    </source>
</reference>
<keyword evidence="5" id="KW-0812">Transmembrane</keyword>
<dbReference type="InterPro" id="IPR050286">
    <property type="entry name" value="G_neg_Bact_CarbUptk_Porin"/>
</dbReference>
<protein>
    <submittedName>
        <fullName evidence="11">Maltoporin</fullName>
    </submittedName>
</protein>
<dbReference type="RefSeq" id="WP_234272793.1">
    <property type="nucleotide sequence ID" value="NZ_JABFTT010000003.1"/>
</dbReference>
<dbReference type="Gene3D" id="2.40.170.10">
    <property type="entry name" value="Porin, LamB type"/>
    <property type="match status" value="1"/>
</dbReference>
<gene>
    <name evidence="11" type="ORF">HOP51_04580</name>
</gene>
<evidence type="ECO:0000256" key="7">
    <source>
        <dbReference type="ARBA" id="ARBA00023114"/>
    </source>
</evidence>
<feature type="chain" id="PRO_5047253234" evidence="10">
    <location>
        <begin position="34"/>
        <end position="444"/>
    </location>
</feature>
<dbReference type="PANTHER" id="PTHR38762">
    <property type="entry name" value="CRYPTIC OUTER MEMBRANE PORIN BGLH-RELATED"/>
    <property type="match status" value="1"/>
</dbReference>
<accession>A0ABS9ABU7</accession>
<keyword evidence="10" id="KW-0732">Signal</keyword>
<evidence type="ECO:0000256" key="4">
    <source>
        <dbReference type="ARBA" id="ARBA00022452"/>
    </source>
</evidence>
<dbReference type="EMBL" id="JABFTT010000003">
    <property type="protein sequence ID" value="MCE8019398.1"/>
    <property type="molecule type" value="Genomic_DNA"/>
</dbReference>
<evidence type="ECO:0000256" key="9">
    <source>
        <dbReference type="ARBA" id="ARBA00023237"/>
    </source>
</evidence>
<feature type="signal peptide" evidence="10">
    <location>
        <begin position="1"/>
        <end position="33"/>
    </location>
</feature>
<keyword evidence="3" id="KW-0813">Transport</keyword>
<evidence type="ECO:0000256" key="5">
    <source>
        <dbReference type="ARBA" id="ARBA00022692"/>
    </source>
</evidence>
<keyword evidence="7" id="KW-0626">Porin</keyword>
<keyword evidence="9" id="KW-0998">Cell outer membrane</keyword>
<evidence type="ECO:0000313" key="11">
    <source>
        <dbReference type="EMBL" id="MCE8019398.1"/>
    </source>
</evidence>
<evidence type="ECO:0000256" key="2">
    <source>
        <dbReference type="ARBA" id="ARBA00007055"/>
    </source>
</evidence>
<keyword evidence="4" id="KW-1134">Transmembrane beta strand</keyword>
<dbReference type="SUPFAM" id="SSF56935">
    <property type="entry name" value="Porins"/>
    <property type="match status" value="1"/>
</dbReference>
<name>A0ABS9ABU7_9GAMM</name>
<sequence length="444" mass="48453">MNTIAKAPTHSIYSFSRLGLIGLGCLAFASAQAQEVSTSGIDFTGYARSGVGNTAGGGDQACFRANGAGAKYRLGNECETYAELGLGATLFEEGDRSFYFNSMVGYFSNQLNDSEDTEVSLRQLYVQGNNVVDALPGATLWAGKRFYRRHDVHINDFFYWDSTGPGGGIENIDVGTGRLHLAWMRATGTDDTEYPDADNRISNDTLDIRWSDISVNPGGSLVLGYNYGRAQLSEAQEAYYQGSEAKRGHMVTLQHQQDNWFGGTNKLALQYATDGIINAGTGQGRMNAGVSPDVPGGEMWRVINHGNVWLAPDRLDLLYAAIYEAKRFDDDSGATWMSLGVRPTYYWTNHLSTALELSHDYVDPENGDPSRRLTKATLAQQWSAGVGGFARPVIRAFVTYADWNGDAFQANRTSRSIDAGAAGDAINIDDSDGVTFGLQMDVWW</sequence>
<proteinExistence type="inferred from homology"/>
<evidence type="ECO:0000256" key="1">
    <source>
        <dbReference type="ARBA" id="ARBA00004571"/>
    </source>
</evidence>
<comment type="caution">
    <text evidence="11">The sequence shown here is derived from an EMBL/GenBank/DDBJ whole genome shotgun (WGS) entry which is preliminary data.</text>
</comment>
<comment type="similarity">
    <text evidence="2">Belongs to the porin LamB (TC 1.B.3) family.</text>
</comment>
<comment type="subcellular location">
    <subcellularLocation>
        <location evidence="1">Cell outer membrane</location>
        <topology evidence="1">Multi-pass membrane protein</topology>
    </subcellularLocation>
</comment>
<evidence type="ECO:0000256" key="10">
    <source>
        <dbReference type="SAM" id="SignalP"/>
    </source>
</evidence>
<dbReference type="Proteomes" id="UP001320122">
    <property type="component" value="Unassembled WGS sequence"/>
</dbReference>
<keyword evidence="6" id="KW-0406">Ion transport</keyword>
<evidence type="ECO:0000256" key="8">
    <source>
        <dbReference type="ARBA" id="ARBA00023136"/>
    </source>
</evidence>
<dbReference type="InterPro" id="IPR036998">
    <property type="entry name" value="Porin_LamB_sf"/>
</dbReference>
<keyword evidence="12" id="KW-1185">Reference proteome</keyword>
<organism evidence="11 12">
    <name type="scientific">Billgrantia zhangzhouensis</name>
    <dbReference type="NCBI Taxonomy" id="2733481"/>
    <lineage>
        <taxon>Bacteria</taxon>
        <taxon>Pseudomonadati</taxon>
        <taxon>Pseudomonadota</taxon>
        <taxon>Gammaproteobacteria</taxon>
        <taxon>Oceanospirillales</taxon>
        <taxon>Halomonadaceae</taxon>
        <taxon>Billgrantia</taxon>
    </lineage>
</organism>
<dbReference type="InterPro" id="IPR003192">
    <property type="entry name" value="Porin_LamB"/>
</dbReference>
<evidence type="ECO:0000256" key="3">
    <source>
        <dbReference type="ARBA" id="ARBA00022448"/>
    </source>
</evidence>
<evidence type="ECO:0000256" key="6">
    <source>
        <dbReference type="ARBA" id="ARBA00023065"/>
    </source>
</evidence>
<dbReference type="PANTHER" id="PTHR38762:SF1">
    <property type="entry name" value="CRYPTIC OUTER MEMBRANE PORIN BGLH-RELATED"/>
    <property type="match status" value="1"/>
</dbReference>
<keyword evidence="8" id="KW-0472">Membrane</keyword>